<keyword evidence="1" id="KW-0808">Transferase</keyword>
<sequence length="24" mass="2697">MKMGHFEMVTTLLAAAVLMDIFQV</sequence>
<dbReference type="EMBL" id="AJ311774">
    <property type="protein sequence ID" value="CAC84544.1"/>
    <property type="molecule type" value="mRNA"/>
</dbReference>
<name>Q8R2H8_MOUSE</name>
<reference evidence="1" key="1">
    <citation type="submission" date="2001-04" db="EMBL/GenBank/DDBJ databases">
        <title>The gene family of toxin-realted ecto-ADP-ribosyltransferases in man and mouse.</title>
        <authorList>
            <person name="Glowacki G."/>
            <person name="Braren R."/>
            <person name="Nissen M."/>
            <person name="Kuehl M."/>
            <person name="Bazan F."/>
            <person name="Leiter E."/>
            <person name="Haag F."/>
            <person name="Koch-Nolte F."/>
        </authorList>
    </citation>
    <scope>NUCLEOTIDE SEQUENCE</scope>
</reference>
<gene>
    <name evidence="2" type="primary">Art3</name>
    <name evidence="1" type="synonym">art3</name>
</gene>
<dbReference type="GO" id="GO:0016740">
    <property type="term" value="F:transferase activity"/>
    <property type="evidence" value="ECO:0007669"/>
    <property type="project" value="UniProtKB-KW"/>
</dbReference>
<evidence type="ECO:0000313" key="2">
    <source>
        <dbReference type="MGI" id="MGI:1202729"/>
    </source>
</evidence>
<protein>
    <submittedName>
        <fullName evidence="1">ART3 mono(ADP-ribosyl)transferase</fullName>
    </submittedName>
</protein>
<evidence type="ECO:0000313" key="1">
    <source>
        <dbReference type="EMBL" id="CAC84544.1"/>
    </source>
</evidence>
<dbReference type="AGR" id="MGI:1202729"/>
<proteinExistence type="evidence at transcript level"/>
<dbReference type="AlphaFoldDB" id="Q8R2H8"/>
<accession>Q8R2H8</accession>
<organism evidence="1">
    <name type="scientific">Mus musculus</name>
    <name type="common">Mouse</name>
    <dbReference type="NCBI Taxonomy" id="10090"/>
    <lineage>
        <taxon>Eukaryota</taxon>
        <taxon>Metazoa</taxon>
        <taxon>Chordata</taxon>
        <taxon>Craniata</taxon>
        <taxon>Vertebrata</taxon>
        <taxon>Euteleostomi</taxon>
        <taxon>Mammalia</taxon>
        <taxon>Eutheria</taxon>
        <taxon>Euarchontoglires</taxon>
        <taxon>Glires</taxon>
        <taxon>Rodentia</taxon>
        <taxon>Myomorpha</taxon>
        <taxon>Muroidea</taxon>
        <taxon>Muridae</taxon>
        <taxon>Murinae</taxon>
        <taxon>Mus</taxon>
        <taxon>Mus</taxon>
    </lineage>
</organism>
<dbReference type="MGI" id="MGI:1202729">
    <property type="gene designation" value="Art3"/>
</dbReference>